<evidence type="ECO:0000259" key="15">
    <source>
        <dbReference type="PROSITE" id="PS50109"/>
    </source>
</evidence>
<dbReference type="Proteomes" id="UP001589833">
    <property type="component" value="Unassembled WGS sequence"/>
</dbReference>
<dbReference type="SMART" id="SM00387">
    <property type="entry name" value="HATPase_c"/>
    <property type="match status" value="1"/>
</dbReference>
<evidence type="ECO:0000256" key="1">
    <source>
        <dbReference type="ARBA" id="ARBA00000085"/>
    </source>
</evidence>
<dbReference type="Pfam" id="PF02518">
    <property type="entry name" value="HATPase_c"/>
    <property type="match status" value="1"/>
</dbReference>
<sequence>MWELILVMLEGLGIIVTVAFVMTRFKFIRHLIEKREISTRNQVSVILMFGFFGIIGTYTGLTVNPDQATYIRWAVDLGEGEAIANSRVIGVVVAGLLGGWKVGIGAGLIAGVHRYFLGGFTGIACGLSTIIAGAMAGYFYKKNKNNRIISLQTALIVGMLAEAVQMGIILLVARPFDQSLRLVESIGIPMIVANGIGAAIFILIIRNVIHEEEKMGSMQAQKALKLADLTLKYLRKGLTSQSAQPTCQILLKEVNVDAVSITNKEKIIAYVGIGEDHHLINEDIKTIATKRVLKEGQLVIAGPDEIHCGVENCKLHSAIISPLKIKDETIGTLKFYFKSEKDPSPTTIELSKGLSTLLSHQLELSEVDRHLELAKQAEIKALQAQVSPHFLFNALNTIVALVRTDPLKARKLLISLSHFFRQNLAGTTATETTLEEELKHVKSYLEIEETRFSDRLTVQYVIDEEALPIQIPPMTLQPIVENAIKHGVKQLHSNSRILIQIKKDKGAVLLSIKDNGKGMNKKRLKELGKEGLESVTGTGIGLYNVNRRLEMMYTAESRLRVDSKEGEGTTVSFYIPIKKEENK</sequence>
<evidence type="ECO:0000256" key="8">
    <source>
        <dbReference type="ARBA" id="ARBA00022741"/>
    </source>
</evidence>
<reference evidence="16 17" key="1">
    <citation type="submission" date="2024-09" db="EMBL/GenBank/DDBJ databases">
        <authorList>
            <person name="Sun Q."/>
            <person name="Mori K."/>
        </authorList>
    </citation>
    <scope>NUCLEOTIDE SEQUENCE [LARGE SCALE GENOMIC DNA]</scope>
    <source>
        <strain evidence="16 17">NCAIM B.02301</strain>
    </source>
</reference>
<keyword evidence="9" id="KW-0418">Kinase</keyword>
<keyword evidence="17" id="KW-1185">Reference proteome</keyword>
<dbReference type="Gene3D" id="3.30.450.40">
    <property type="match status" value="1"/>
</dbReference>
<protein>
    <recommendedName>
        <fullName evidence="3">histidine kinase</fullName>
        <ecNumber evidence="3">2.7.13.3</ecNumber>
    </recommendedName>
</protein>
<evidence type="ECO:0000313" key="16">
    <source>
        <dbReference type="EMBL" id="MFC0558317.1"/>
    </source>
</evidence>
<dbReference type="Pfam" id="PF06580">
    <property type="entry name" value="His_kinase"/>
    <property type="match status" value="1"/>
</dbReference>
<evidence type="ECO:0000256" key="4">
    <source>
        <dbReference type="ARBA" id="ARBA00022475"/>
    </source>
</evidence>
<keyword evidence="4" id="KW-1003">Cell membrane</keyword>
<dbReference type="Gene3D" id="3.30.565.10">
    <property type="entry name" value="Histidine kinase-like ATPase, C-terminal domain"/>
    <property type="match status" value="1"/>
</dbReference>
<dbReference type="EMBL" id="JBHLTR010000004">
    <property type="protein sequence ID" value="MFC0558317.1"/>
    <property type="molecule type" value="Genomic_DNA"/>
</dbReference>
<feature type="transmembrane region" description="Helical" evidence="14">
    <location>
        <begin position="6"/>
        <end position="23"/>
    </location>
</feature>
<dbReference type="InterPro" id="IPR011620">
    <property type="entry name" value="Sig_transdc_His_kinase_LytS_TM"/>
</dbReference>
<dbReference type="PANTHER" id="PTHR34220:SF7">
    <property type="entry name" value="SENSOR HISTIDINE KINASE YPDA"/>
    <property type="match status" value="1"/>
</dbReference>
<keyword evidence="10" id="KW-0067">ATP-binding</keyword>
<dbReference type="EC" id="2.7.13.3" evidence="3"/>
<dbReference type="InterPro" id="IPR050640">
    <property type="entry name" value="Bact_2-comp_sensor_kinase"/>
</dbReference>
<comment type="caution">
    <text evidence="16">The sequence shown here is derived from an EMBL/GenBank/DDBJ whole genome shotgun (WGS) entry which is preliminary data.</text>
</comment>
<keyword evidence="7 14" id="KW-0812">Transmembrane</keyword>
<keyword evidence="6" id="KW-0808">Transferase</keyword>
<dbReference type="RefSeq" id="WP_273841003.1">
    <property type="nucleotide sequence ID" value="NZ_JAQQWT010000003.1"/>
</dbReference>
<evidence type="ECO:0000256" key="14">
    <source>
        <dbReference type="SAM" id="Phobius"/>
    </source>
</evidence>
<evidence type="ECO:0000256" key="6">
    <source>
        <dbReference type="ARBA" id="ARBA00022679"/>
    </source>
</evidence>
<keyword evidence="11 14" id="KW-1133">Transmembrane helix</keyword>
<gene>
    <name evidence="16" type="ORF">ACFFH4_04560</name>
</gene>
<feature type="transmembrane region" description="Helical" evidence="14">
    <location>
        <begin position="186"/>
        <end position="209"/>
    </location>
</feature>
<feature type="transmembrane region" description="Helical" evidence="14">
    <location>
        <begin position="43"/>
        <end position="61"/>
    </location>
</feature>
<dbReference type="InterPro" id="IPR036890">
    <property type="entry name" value="HATPase_C_sf"/>
</dbReference>
<evidence type="ECO:0000256" key="3">
    <source>
        <dbReference type="ARBA" id="ARBA00012438"/>
    </source>
</evidence>
<dbReference type="Gene3D" id="1.10.1760.20">
    <property type="match status" value="1"/>
</dbReference>
<evidence type="ECO:0000256" key="2">
    <source>
        <dbReference type="ARBA" id="ARBA00004651"/>
    </source>
</evidence>
<keyword evidence="16" id="KW-0675">Receptor</keyword>
<dbReference type="PRINTS" id="PR00344">
    <property type="entry name" value="BCTRLSENSOR"/>
</dbReference>
<keyword evidence="12" id="KW-0902">Two-component regulatory system</keyword>
<comment type="catalytic activity">
    <reaction evidence="1">
        <text>ATP + protein L-histidine = ADP + protein N-phospho-L-histidine.</text>
        <dbReference type="EC" id="2.7.13.3"/>
    </reaction>
</comment>
<dbReference type="InterPro" id="IPR010559">
    <property type="entry name" value="Sig_transdc_His_kin_internal"/>
</dbReference>
<dbReference type="InterPro" id="IPR029016">
    <property type="entry name" value="GAF-like_dom_sf"/>
</dbReference>
<evidence type="ECO:0000256" key="9">
    <source>
        <dbReference type="ARBA" id="ARBA00022777"/>
    </source>
</evidence>
<dbReference type="InterPro" id="IPR005467">
    <property type="entry name" value="His_kinase_dom"/>
</dbReference>
<evidence type="ECO:0000256" key="12">
    <source>
        <dbReference type="ARBA" id="ARBA00023012"/>
    </source>
</evidence>
<keyword evidence="13 14" id="KW-0472">Membrane</keyword>
<evidence type="ECO:0000256" key="5">
    <source>
        <dbReference type="ARBA" id="ARBA00022553"/>
    </source>
</evidence>
<feature type="transmembrane region" description="Helical" evidence="14">
    <location>
        <begin position="151"/>
        <end position="174"/>
    </location>
</feature>
<dbReference type="Pfam" id="PF07694">
    <property type="entry name" value="5TM-5TMR_LYT"/>
    <property type="match status" value="1"/>
</dbReference>
<dbReference type="InterPro" id="IPR003594">
    <property type="entry name" value="HATPase_dom"/>
</dbReference>
<keyword evidence="8" id="KW-0547">Nucleotide-binding</keyword>
<organism evidence="16 17">
    <name type="scientific">Halalkalibacter alkalisediminis</name>
    <dbReference type="NCBI Taxonomy" id="935616"/>
    <lineage>
        <taxon>Bacteria</taxon>
        <taxon>Bacillati</taxon>
        <taxon>Bacillota</taxon>
        <taxon>Bacilli</taxon>
        <taxon>Bacillales</taxon>
        <taxon>Bacillaceae</taxon>
        <taxon>Halalkalibacter</taxon>
    </lineage>
</organism>
<evidence type="ECO:0000256" key="10">
    <source>
        <dbReference type="ARBA" id="ARBA00022840"/>
    </source>
</evidence>
<dbReference type="SUPFAM" id="SSF55874">
    <property type="entry name" value="ATPase domain of HSP90 chaperone/DNA topoisomerase II/histidine kinase"/>
    <property type="match status" value="1"/>
</dbReference>
<name>A0ABV6NBZ4_9BACI</name>
<feature type="transmembrane region" description="Helical" evidence="14">
    <location>
        <begin position="115"/>
        <end position="139"/>
    </location>
</feature>
<accession>A0ABV6NBZ4</accession>
<dbReference type="PROSITE" id="PS50109">
    <property type="entry name" value="HIS_KIN"/>
    <property type="match status" value="1"/>
</dbReference>
<keyword evidence="5" id="KW-0597">Phosphoprotein</keyword>
<evidence type="ECO:0000313" key="17">
    <source>
        <dbReference type="Proteomes" id="UP001589833"/>
    </source>
</evidence>
<dbReference type="PANTHER" id="PTHR34220">
    <property type="entry name" value="SENSOR HISTIDINE KINASE YPDA"/>
    <property type="match status" value="1"/>
</dbReference>
<evidence type="ECO:0000256" key="13">
    <source>
        <dbReference type="ARBA" id="ARBA00023136"/>
    </source>
</evidence>
<evidence type="ECO:0000256" key="7">
    <source>
        <dbReference type="ARBA" id="ARBA00022692"/>
    </source>
</evidence>
<dbReference type="InterPro" id="IPR004358">
    <property type="entry name" value="Sig_transdc_His_kin-like_C"/>
</dbReference>
<evidence type="ECO:0000256" key="11">
    <source>
        <dbReference type="ARBA" id="ARBA00022989"/>
    </source>
</evidence>
<feature type="domain" description="Histidine kinase" evidence="15">
    <location>
        <begin position="431"/>
        <end position="579"/>
    </location>
</feature>
<proteinExistence type="predicted"/>
<comment type="subcellular location">
    <subcellularLocation>
        <location evidence="2">Cell membrane</location>
        <topology evidence="2">Multi-pass membrane protein</topology>
    </subcellularLocation>
</comment>